<evidence type="ECO:0000259" key="10">
    <source>
        <dbReference type="PROSITE" id="PS51322"/>
    </source>
</evidence>
<dbReference type="SUPFAM" id="SSF54495">
    <property type="entry name" value="UBC-like"/>
    <property type="match status" value="1"/>
</dbReference>
<comment type="subcellular location">
    <subcellularLocation>
        <location evidence="1">Endosome</location>
    </subcellularLocation>
</comment>
<keyword evidence="5 7" id="KW-0653">Protein transport</keyword>
<feature type="coiled-coil region" evidence="8">
    <location>
        <begin position="80"/>
        <end position="130"/>
    </location>
</feature>
<proteinExistence type="inferred from homology"/>
<evidence type="ECO:0000256" key="3">
    <source>
        <dbReference type="ARBA" id="ARBA00022448"/>
    </source>
</evidence>
<evidence type="ECO:0008006" key="12">
    <source>
        <dbReference type="Google" id="ProtNLM"/>
    </source>
</evidence>
<keyword evidence="6 8" id="KW-0175">Coiled coil</keyword>
<evidence type="ECO:0000259" key="9">
    <source>
        <dbReference type="PROSITE" id="PS51312"/>
    </source>
</evidence>
<keyword evidence="3 7" id="KW-0813">Transport</keyword>
<evidence type="ECO:0000256" key="5">
    <source>
        <dbReference type="ARBA" id="ARBA00022927"/>
    </source>
</evidence>
<dbReference type="Gene3D" id="6.10.140.820">
    <property type="match status" value="1"/>
</dbReference>
<dbReference type="InterPro" id="IPR016135">
    <property type="entry name" value="UBQ-conjugating_enzyme/RWD"/>
</dbReference>
<protein>
    <recommendedName>
        <fullName evidence="12">UEV domain-containing protein</fullName>
    </recommendedName>
</protein>
<dbReference type="CDD" id="cd11685">
    <property type="entry name" value="UEV_TSG101-like"/>
    <property type="match status" value="1"/>
</dbReference>
<dbReference type="PROSITE" id="PS51312">
    <property type="entry name" value="SB"/>
    <property type="match status" value="1"/>
</dbReference>
<dbReference type="InterPro" id="IPR008883">
    <property type="entry name" value="UEV_N"/>
</dbReference>
<evidence type="ECO:0000256" key="2">
    <source>
        <dbReference type="ARBA" id="ARBA00009594"/>
    </source>
</evidence>
<dbReference type="InterPro" id="IPR037202">
    <property type="entry name" value="ESCRT_assembly_dom"/>
</dbReference>
<comment type="similarity">
    <text evidence="2">Belongs to the ubiquitin-conjugating enzyme family. UEV subfamily.</text>
</comment>
<feature type="domain" description="SB" evidence="9">
    <location>
        <begin position="214"/>
        <end position="277"/>
    </location>
</feature>
<dbReference type="GO" id="GO:0043130">
    <property type="term" value="F:ubiquitin binding"/>
    <property type="evidence" value="ECO:0007669"/>
    <property type="project" value="TreeGrafter"/>
</dbReference>
<dbReference type="PROSITE" id="PS51322">
    <property type="entry name" value="UEV"/>
    <property type="match status" value="1"/>
</dbReference>
<dbReference type="GO" id="GO:0015031">
    <property type="term" value="P:protein transport"/>
    <property type="evidence" value="ECO:0007669"/>
    <property type="project" value="UniProtKB-UniRule"/>
</dbReference>
<evidence type="ECO:0000256" key="6">
    <source>
        <dbReference type="ARBA" id="ARBA00023054"/>
    </source>
</evidence>
<dbReference type="GO" id="GO:0000813">
    <property type="term" value="C:ESCRT I complex"/>
    <property type="evidence" value="ECO:0007669"/>
    <property type="project" value="TreeGrafter"/>
</dbReference>
<organism evidence="11">
    <name type="scientific">Proboscia inermis</name>
    <dbReference type="NCBI Taxonomy" id="420281"/>
    <lineage>
        <taxon>Eukaryota</taxon>
        <taxon>Sar</taxon>
        <taxon>Stramenopiles</taxon>
        <taxon>Ochrophyta</taxon>
        <taxon>Bacillariophyta</taxon>
        <taxon>Coscinodiscophyceae</taxon>
        <taxon>Rhizosoleniophycidae</taxon>
        <taxon>Rhizosoleniales</taxon>
        <taxon>Rhizosoleniaceae</taxon>
        <taxon>Proboscia</taxon>
    </lineage>
</organism>
<accession>A0A7S0CK15</accession>
<sequence length="277" mass="31501">MALKENHRNVGPDGMVYMPFLNQWGPHTSTLREMIVVMGLIFGEDPPVFKKPLTAHVPYVSQPHITSHTPYVTAQPPNYDEIQAREIENEKREREEAEALARVLAESERAAELEDEIRTTSEIRDTLSKKLVISLKNFNGEVRGKISSSLKEHATLDGRKKIISEEIKNLKDKVEIFNTQIRHVDDQTEKITDFIEKQELKGETPVDNLAIPGDLSSKQMLQLSAKNAAIGDCLYYIDKALMNGHIELVVHLKEVRKLAKKQFFARAHLVKIAKMQV</sequence>
<dbReference type="InterPro" id="IPR052070">
    <property type="entry name" value="ESCRT-I_UEV_domain"/>
</dbReference>
<gene>
    <name evidence="11" type="ORF">PINE0816_LOCUS22363</name>
</gene>
<name>A0A7S0CK15_9STRA</name>
<feature type="domain" description="UEV" evidence="10">
    <location>
        <begin position="1"/>
        <end position="52"/>
    </location>
</feature>
<dbReference type="PANTHER" id="PTHR23306:SF3">
    <property type="entry name" value="TUMOR SUPPRESSOR PROTEIN 101"/>
    <property type="match status" value="1"/>
</dbReference>
<dbReference type="PANTHER" id="PTHR23306">
    <property type="entry name" value="TUMOR SUSCEPTIBILITY GENE 101 PROTEIN-RELATED"/>
    <property type="match status" value="1"/>
</dbReference>
<dbReference type="GO" id="GO:0008333">
    <property type="term" value="P:endosome to lysosome transport"/>
    <property type="evidence" value="ECO:0007669"/>
    <property type="project" value="TreeGrafter"/>
</dbReference>
<dbReference type="Pfam" id="PF09454">
    <property type="entry name" value="Vps23_core"/>
    <property type="match status" value="1"/>
</dbReference>
<dbReference type="SUPFAM" id="SSF140111">
    <property type="entry name" value="Endosomal sorting complex assembly domain"/>
    <property type="match status" value="1"/>
</dbReference>
<evidence type="ECO:0000313" key="11">
    <source>
        <dbReference type="EMBL" id="CAD8426203.1"/>
    </source>
</evidence>
<feature type="coiled-coil region" evidence="8">
    <location>
        <begin position="160"/>
        <end position="187"/>
    </location>
</feature>
<dbReference type="InterPro" id="IPR017916">
    <property type="entry name" value="SB_dom"/>
</dbReference>
<dbReference type="AlphaFoldDB" id="A0A7S0CK15"/>
<reference evidence="11" key="1">
    <citation type="submission" date="2021-01" db="EMBL/GenBank/DDBJ databases">
        <authorList>
            <person name="Corre E."/>
            <person name="Pelletier E."/>
            <person name="Niang G."/>
            <person name="Scheremetjew M."/>
            <person name="Finn R."/>
            <person name="Kale V."/>
            <person name="Holt S."/>
            <person name="Cochrane G."/>
            <person name="Meng A."/>
            <person name="Brown T."/>
            <person name="Cohen L."/>
        </authorList>
    </citation>
    <scope>NUCLEOTIDE SEQUENCE</scope>
    <source>
        <strain evidence="11">CCAP1064/1</strain>
    </source>
</reference>
<evidence type="ECO:0000256" key="1">
    <source>
        <dbReference type="ARBA" id="ARBA00004177"/>
    </source>
</evidence>
<keyword evidence="4" id="KW-0967">Endosome</keyword>
<evidence type="ECO:0000256" key="7">
    <source>
        <dbReference type="PROSITE-ProRule" id="PRU00644"/>
    </source>
</evidence>
<evidence type="ECO:0000256" key="4">
    <source>
        <dbReference type="ARBA" id="ARBA00022753"/>
    </source>
</evidence>
<evidence type="ECO:0000256" key="8">
    <source>
        <dbReference type="SAM" id="Coils"/>
    </source>
</evidence>
<dbReference type="Gene3D" id="3.10.110.10">
    <property type="entry name" value="Ubiquitin Conjugating Enzyme"/>
    <property type="match status" value="1"/>
</dbReference>
<dbReference type="EMBL" id="HBEL01048354">
    <property type="protein sequence ID" value="CAD8426203.1"/>
    <property type="molecule type" value="Transcribed_RNA"/>
</dbReference>